<name>A0A5Q5AWW5_VIBPH</name>
<sequence>MSSIGFQCFKGFLKKIFYVSQEKGLGSEETRSALDTDELSFLGELEHEWLEL</sequence>
<organism evidence="1">
    <name type="scientific">Vibrio parahaemolyticus</name>
    <dbReference type="NCBI Taxonomy" id="670"/>
    <lineage>
        <taxon>Bacteria</taxon>
        <taxon>Pseudomonadati</taxon>
        <taxon>Pseudomonadota</taxon>
        <taxon>Gammaproteobacteria</taxon>
        <taxon>Vibrionales</taxon>
        <taxon>Vibrionaceae</taxon>
        <taxon>Vibrio</taxon>
    </lineage>
</organism>
<protein>
    <submittedName>
        <fullName evidence="1">RfbR</fullName>
    </submittedName>
</protein>
<dbReference type="AlphaFoldDB" id="A0A5Q5AWW5"/>
<reference evidence="1" key="1">
    <citation type="journal article" date="2019" name="Int. J. Food Microbiol.">
        <title>Developing a novel molecular serotyping system based on capsular polysaccharide synthesis gene clusters of Vibrio parahaemolyticus.</title>
        <authorList>
            <person name="Pang Y."/>
            <person name="Guo X."/>
            <person name="Tian X."/>
            <person name="Liu F."/>
            <person name="Wang L."/>
            <person name="Wu J."/>
            <person name="Zhang S."/>
            <person name="Li S."/>
            <person name="Liu B."/>
        </authorList>
    </citation>
    <scope>NUCLEOTIDE SEQUENCE</scope>
    <source>
        <strain evidence="1">G2927</strain>
    </source>
</reference>
<accession>A0A5Q5AWW5</accession>
<proteinExistence type="predicted"/>
<evidence type="ECO:0000313" key="1">
    <source>
        <dbReference type="EMBL" id="QEQ70675.1"/>
    </source>
</evidence>
<dbReference type="EMBL" id="MK455080">
    <property type="protein sequence ID" value="QEQ70675.1"/>
    <property type="molecule type" value="Genomic_DNA"/>
</dbReference>